<dbReference type="Proteomes" id="UP001190700">
    <property type="component" value="Unassembled WGS sequence"/>
</dbReference>
<dbReference type="AlphaFoldDB" id="A0AAE0BUQ5"/>
<gene>
    <name evidence="2" type="ORF">CYMTET_47986</name>
</gene>
<feature type="compositionally biased region" description="Polar residues" evidence="1">
    <location>
        <begin position="80"/>
        <end position="94"/>
    </location>
</feature>
<sequence length="247" mass="27493">MADTAWWRSYVVDNPEYDGDQNKRKHKCAILGCKYQYNALATRAAGHILGNDKNVRACAFATEEDKILASEKTHRRKSIVSGTSSSASQSIDTTMQEEERCEEPPKSQEQTRTHLNELWTKAFAKCGLAPNVIDDPDFREAILETNKARHQYQPLGRRTMAAYELPKLKAAVKSQLDDLFTGDKAETLVLDGWDNSAKDSLINFLLASLAGEEFLDDEEVTGEEKTAELMANLVVKYVNDGSQGIGA</sequence>
<comment type="caution">
    <text evidence="2">The sequence shown here is derived from an EMBL/GenBank/DDBJ whole genome shotgun (WGS) entry which is preliminary data.</text>
</comment>
<evidence type="ECO:0000313" key="2">
    <source>
        <dbReference type="EMBL" id="KAK3242314.1"/>
    </source>
</evidence>
<evidence type="ECO:0000256" key="1">
    <source>
        <dbReference type="SAM" id="MobiDB-lite"/>
    </source>
</evidence>
<keyword evidence="3" id="KW-1185">Reference proteome</keyword>
<feature type="compositionally biased region" description="Basic and acidic residues" evidence="1">
    <location>
        <begin position="102"/>
        <end position="112"/>
    </location>
</feature>
<organism evidence="2 3">
    <name type="scientific">Cymbomonas tetramitiformis</name>
    <dbReference type="NCBI Taxonomy" id="36881"/>
    <lineage>
        <taxon>Eukaryota</taxon>
        <taxon>Viridiplantae</taxon>
        <taxon>Chlorophyta</taxon>
        <taxon>Pyramimonadophyceae</taxon>
        <taxon>Pyramimonadales</taxon>
        <taxon>Pyramimonadaceae</taxon>
        <taxon>Cymbomonas</taxon>
    </lineage>
</organism>
<accession>A0AAE0BUQ5</accession>
<name>A0AAE0BUQ5_9CHLO</name>
<dbReference type="EMBL" id="LGRX02033194">
    <property type="protein sequence ID" value="KAK3242314.1"/>
    <property type="molecule type" value="Genomic_DNA"/>
</dbReference>
<reference evidence="2 3" key="1">
    <citation type="journal article" date="2015" name="Genome Biol. Evol.">
        <title>Comparative Genomics of a Bacterivorous Green Alga Reveals Evolutionary Causalities and Consequences of Phago-Mixotrophic Mode of Nutrition.</title>
        <authorList>
            <person name="Burns J.A."/>
            <person name="Paasch A."/>
            <person name="Narechania A."/>
            <person name="Kim E."/>
        </authorList>
    </citation>
    <scope>NUCLEOTIDE SEQUENCE [LARGE SCALE GENOMIC DNA]</scope>
    <source>
        <strain evidence="2 3">PLY_AMNH</strain>
    </source>
</reference>
<feature type="region of interest" description="Disordered" evidence="1">
    <location>
        <begin position="73"/>
        <end position="112"/>
    </location>
</feature>
<proteinExistence type="predicted"/>
<evidence type="ECO:0000313" key="3">
    <source>
        <dbReference type="Proteomes" id="UP001190700"/>
    </source>
</evidence>
<evidence type="ECO:0008006" key="4">
    <source>
        <dbReference type="Google" id="ProtNLM"/>
    </source>
</evidence>
<protein>
    <recommendedName>
        <fullName evidence="4">DUF659 domain-containing protein</fullName>
    </recommendedName>
</protein>